<evidence type="ECO:0000256" key="1">
    <source>
        <dbReference type="SAM" id="SignalP"/>
    </source>
</evidence>
<protein>
    <submittedName>
        <fullName evidence="2">Putative secreted protein</fullName>
    </submittedName>
</protein>
<gene>
    <name evidence="2" type="ORF">EDC22_103312</name>
</gene>
<evidence type="ECO:0000313" key="2">
    <source>
        <dbReference type="EMBL" id="TCT11999.1"/>
    </source>
</evidence>
<dbReference type="Pfam" id="PF10016">
    <property type="entry name" value="DUF2259"/>
    <property type="match status" value="1"/>
</dbReference>
<dbReference type="RefSeq" id="WP_165926818.1">
    <property type="nucleotide sequence ID" value="NZ_SMAK01000003.1"/>
</dbReference>
<name>A0A4R3MI01_9HYPH</name>
<comment type="caution">
    <text evidence="2">The sequence shown here is derived from an EMBL/GenBank/DDBJ whole genome shotgun (WGS) entry which is preliminary data.</text>
</comment>
<keyword evidence="3" id="KW-1185">Reference proteome</keyword>
<reference evidence="2 3" key="1">
    <citation type="submission" date="2019-03" db="EMBL/GenBank/DDBJ databases">
        <title>Genomic Encyclopedia of Type Strains, Phase IV (KMG-IV): sequencing the most valuable type-strain genomes for metagenomic binning, comparative biology and taxonomic classification.</title>
        <authorList>
            <person name="Goeker M."/>
        </authorList>
    </citation>
    <scope>NUCLEOTIDE SEQUENCE [LARGE SCALE GENOMIC DNA]</scope>
    <source>
        <strain evidence="2 3">DSM 19345</strain>
    </source>
</reference>
<sequence>MRAFSSLVAAGWFAALLGLAQAAELADHRSLGFTPNGDTFAFEEFGVHDGSGFPFANIYVIDTATDSWVPGTPFRVLIEDEGVPLAQARHQARQAAAPLVGKIALEDRALVLASSPLGEFEADPVSLAFGVPLPSDALAEPTARYRARLEIFHAETPGIDCTGMIGEPANGFRLLIENLDTGNEAMLHEDRTIPASRGCPITYRLSEVVVPDAWPVETAVVLVSVIGLGFEGAGRRFLAVAGDLPD</sequence>
<feature type="chain" id="PRO_5020443516" evidence="1">
    <location>
        <begin position="23"/>
        <end position="246"/>
    </location>
</feature>
<dbReference type="EMBL" id="SMAK01000003">
    <property type="protein sequence ID" value="TCT11999.1"/>
    <property type="molecule type" value="Genomic_DNA"/>
</dbReference>
<feature type="signal peptide" evidence="1">
    <location>
        <begin position="1"/>
        <end position="22"/>
    </location>
</feature>
<organism evidence="2 3">
    <name type="scientific">Tepidamorphus gemmatus</name>
    <dbReference type="NCBI Taxonomy" id="747076"/>
    <lineage>
        <taxon>Bacteria</taxon>
        <taxon>Pseudomonadati</taxon>
        <taxon>Pseudomonadota</taxon>
        <taxon>Alphaproteobacteria</taxon>
        <taxon>Hyphomicrobiales</taxon>
        <taxon>Tepidamorphaceae</taxon>
        <taxon>Tepidamorphus</taxon>
    </lineage>
</organism>
<evidence type="ECO:0000313" key="3">
    <source>
        <dbReference type="Proteomes" id="UP000295678"/>
    </source>
</evidence>
<keyword evidence="1" id="KW-0732">Signal</keyword>
<dbReference type="InterPro" id="IPR018725">
    <property type="entry name" value="DUF2259_secreted"/>
</dbReference>
<dbReference type="AlphaFoldDB" id="A0A4R3MI01"/>
<proteinExistence type="predicted"/>
<dbReference type="Proteomes" id="UP000295678">
    <property type="component" value="Unassembled WGS sequence"/>
</dbReference>
<accession>A0A4R3MI01</accession>